<evidence type="ECO:0000313" key="2">
    <source>
        <dbReference type="Proteomes" id="UP000467840"/>
    </source>
</evidence>
<comment type="caution">
    <text evidence="1">The sequence shown here is derived from an EMBL/GenBank/DDBJ whole genome shotgun (WGS) entry which is preliminary data.</text>
</comment>
<dbReference type="PANTHER" id="PTHR13384:SF19">
    <property type="entry name" value="G PATCH DOMAIN-CONTAINING PROTEIN 1"/>
    <property type="match status" value="1"/>
</dbReference>
<dbReference type="GO" id="GO:0003723">
    <property type="term" value="F:RNA binding"/>
    <property type="evidence" value="ECO:0007669"/>
    <property type="project" value="TreeGrafter"/>
</dbReference>
<reference evidence="1 2" key="1">
    <citation type="journal article" date="2020" name="Mol. Plant">
        <title>The Chromosome-Based Rubber Tree Genome Provides New Insights into Spurge Genome Evolution and Rubber Biosynthesis.</title>
        <authorList>
            <person name="Liu J."/>
            <person name="Shi C."/>
            <person name="Shi C.C."/>
            <person name="Li W."/>
            <person name="Zhang Q.J."/>
            <person name="Zhang Y."/>
            <person name="Li K."/>
            <person name="Lu H.F."/>
            <person name="Shi C."/>
            <person name="Zhu S.T."/>
            <person name="Xiao Z.Y."/>
            <person name="Nan H."/>
            <person name="Yue Y."/>
            <person name="Zhu X.G."/>
            <person name="Wu Y."/>
            <person name="Hong X.N."/>
            <person name="Fan G.Y."/>
            <person name="Tong Y."/>
            <person name="Zhang D."/>
            <person name="Mao C.L."/>
            <person name="Liu Y.L."/>
            <person name="Hao S.J."/>
            <person name="Liu W.Q."/>
            <person name="Lv M.Q."/>
            <person name="Zhang H.B."/>
            <person name="Liu Y."/>
            <person name="Hu-Tang G.R."/>
            <person name="Wang J.P."/>
            <person name="Wang J.H."/>
            <person name="Sun Y.H."/>
            <person name="Ni S.B."/>
            <person name="Chen W.B."/>
            <person name="Zhang X.C."/>
            <person name="Jiao Y.N."/>
            <person name="Eichler E.E."/>
            <person name="Li G.H."/>
            <person name="Liu X."/>
            <person name="Gao L.Z."/>
        </authorList>
    </citation>
    <scope>NUCLEOTIDE SEQUENCE [LARGE SCALE GENOMIC DNA]</scope>
    <source>
        <strain evidence="2">cv. GT1</strain>
        <tissue evidence="1">Leaf</tissue>
    </source>
</reference>
<dbReference type="EMBL" id="JAAGAX010000011">
    <property type="protein sequence ID" value="KAF2298853.1"/>
    <property type="molecule type" value="Genomic_DNA"/>
</dbReference>
<name>A0A6A6LFG9_HEVBR</name>
<dbReference type="AlphaFoldDB" id="A0A6A6LFG9"/>
<evidence type="ECO:0000313" key="1">
    <source>
        <dbReference type="EMBL" id="KAF2298853.1"/>
    </source>
</evidence>
<organism evidence="1 2">
    <name type="scientific">Hevea brasiliensis</name>
    <name type="common">Para rubber tree</name>
    <name type="synonym">Siphonia brasiliensis</name>
    <dbReference type="NCBI Taxonomy" id="3981"/>
    <lineage>
        <taxon>Eukaryota</taxon>
        <taxon>Viridiplantae</taxon>
        <taxon>Streptophyta</taxon>
        <taxon>Embryophyta</taxon>
        <taxon>Tracheophyta</taxon>
        <taxon>Spermatophyta</taxon>
        <taxon>Magnoliopsida</taxon>
        <taxon>eudicotyledons</taxon>
        <taxon>Gunneridae</taxon>
        <taxon>Pentapetalae</taxon>
        <taxon>rosids</taxon>
        <taxon>fabids</taxon>
        <taxon>Malpighiales</taxon>
        <taxon>Euphorbiaceae</taxon>
        <taxon>Crotonoideae</taxon>
        <taxon>Micrandreae</taxon>
        <taxon>Hevea</taxon>
    </lineage>
</organism>
<gene>
    <name evidence="1" type="ORF">GH714_028325</name>
</gene>
<proteinExistence type="predicted"/>
<dbReference type="PANTHER" id="PTHR13384">
    <property type="entry name" value="G PATCH DOMAIN-CONTAINING PROTEIN 1"/>
    <property type="match status" value="1"/>
</dbReference>
<dbReference type="GO" id="GO:0005634">
    <property type="term" value="C:nucleus"/>
    <property type="evidence" value="ECO:0007669"/>
    <property type="project" value="TreeGrafter"/>
</dbReference>
<accession>A0A6A6LFG9</accession>
<sequence length="244" mass="26854">MASSTVLCKRFDLIDPYMGKPPPPPRMRSKMDSLIFTSDSVKATKLEENVTANRDQVSLLQTDSQISKDVADGEKEVEVQVENVERPVDLYKAIFSDDSDDEIEAPTVNKGEDPEKKVEVAHTTLNRLIAGDFLESLGKELGLEVPPEVSYSTNKTRTSASKNESVIANAGNVNNLPVENMVSSTPNDYSLSASNKEVLYNQEGAEGLNPKRMNPSKVTHRVIAVGMWNLLHLIIDLAGLVLKR</sequence>
<dbReference type="Proteomes" id="UP000467840">
    <property type="component" value="Chromosome 1"/>
</dbReference>
<protein>
    <submittedName>
        <fullName evidence="1">Uncharacterized protein</fullName>
    </submittedName>
</protein>
<keyword evidence="2" id="KW-1185">Reference proteome</keyword>